<feature type="compositionally biased region" description="Low complexity" evidence="7">
    <location>
        <begin position="13"/>
        <end position="32"/>
    </location>
</feature>
<reference evidence="8 9" key="1">
    <citation type="submission" date="2018-04" db="EMBL/GenBank/DDBJ databases">
        <authorList>
            <person name="Eckel V.P."/>
            <person name="Vogel R.F."/>
        </authorList>
    </citation>
    <scope>NUCLEOTIDE SEQUENCE [LARGE SCALE GENOMIC DNA]</scope>
    <source>
        <strain evidence="9">TMW 2.1764</strain>
    </source>
</reference>
<evidence type="ECO:0000313" key="8">
    <source>
        <dbReference type="EMBL" id="KAE8128413.1"/>
    </source>
</evidence>
<feature type="transmembrane region" description="Helical" evidence="6">
    <location>
        <begin position="75"/>
        <end position="95"/>
    </location>
</feature>
<name>A0A5N6S4F5_9BIFI</name>
<dbReference type="GeneID" id="78127212"/>
<keyword evidence="9" id="KW-1185">Reference proteome</keyword>
<dbReference type="OrthoDB" id="9793828at2"/>
<keyword evidence="3 6" id="KW-0812">Transmembrane</keyword>
<comment type="subcellular location">
    <subcellularLocation>
        <location evidence="1">Membrane</location>
        <topology evidence="1">Multi-pass membrane protein</topology>
    </subcellularLocation>
</comment>
<evidence type="ECO:0000256" key="3">
    <source>
        <dbReference type="ARBA" id="ARBA00022692"/>
    </source>
</evidence>
<feature type="transmembrane region" description="Helical" evidence="6">
    <location>
        <begin position="220"/>
        <end position="239"/>
    </location>
</feature>
<comment type="caution">
    <text evidence="8">The sequence shown here is derived from an EMBL/GenBank/DDBJ whole genome shotgun (WGS) entry which is preliminary data.</text>
</comment>
<proteinExistence type="inferred from homology"/>
<feature type="transmembrane region" description="Helical" evidence="6">
    <location>
        <begin position="164"/>
        <end position="183"/>
    </location>
</feature>
<gene>
    <name evidence="8" type="ORF">DDE84_05875</name>
</gene>
<keyword evidence="4 6" id="KW-1133">Transmembrane helix</keyword>
<organism evidence="8 9">
    <name type="scientific">Bifidobacterium tibiigranuli</name>
    <dbReference type="NCBI Taxonomy" id="2172043"/>
    <lineage>
        <taxon>Bacteria</taxon>
        <taxon>Bacillati</taxon>
        <taxon>Actinomycetota</taxon>
        <taxon>Actinomycetes</taxon>
        <taxon>Bifidobacteriales</taxon>
        <taxon>Bifidobacteriaceae</taxon>
        <taxon>Bifidobacterium</taxon>
    </lineage>
</organism>
<sequence length="286" mass="30957">MTFGRQPQDNNSQFNQPQYGQQQPQNGQPVYQMPAGQNPDGTPYAYAAAQAGQAPIDAQATYSYERAQRVSIANAYGQMTLALLVTAAVAVLTQMTGALNAFLVATGMFGWIGLAIVQVVLAITLGARIMKMKTSTAYAMFYVYAALMGFTLSSIFMVYDLGSIGIALVISAGFFVALTMLSLTTKVNMLKAGPILMVALLVLIVSQVILMFLMPSDTTIMVISAVGVLIFAGMTAYDAQRTRALFAQYATNPDMIKRLSIVCALSLYLDFVNMFLYLLRLFGGRN</sequence>
<comment type="similarity">
    <text evidence="2 6">Belongs to the BI1 family.</text>
</comment>
<feature type="transmembrane region" description="Helical" evidence="6">
    <location>
        <begin position="195"/>
        <end position="214"/>
    </location>
</feature>
<evidence type="ECO:0000256" key="5">
    <source>
        <dbReference type="ARBA" id="ARBA00023136"/>
    </source>
</evidence>
<dbReference type="EMBL" id="QDAG01000005">
    <property type="protein sequence ID" value="KAE8128413.1"/>
    <property type="molecule type" value="Genomic_DNA"/>
</dbReference>
<accession>A0A5N6S4F5</accession>
<dbReference type="Proteomes" id="UP000325415">
    <property type="component" value="Unassembled WGS sequence"/>
</dbReference>
<feature type="compositionally biased region" description="Polar residues" evidence="7">
    <location>
        <begin position="1"/>
        <end position="12"/>
    </location>
</feature>
<feature type="region of interest" description="Disordered" evidence="7">
    <location>
        <begin position="1"/>
        <end position="34"/>
    </location>
</feature>
<evidence type="ECO:0000256" key="2">
    <source>
        <dbReference type="ARBA" id="ARBA00010350"/>
    </source>
</evidence>
<dbReference type="Pfam" id="PF01027">
    <property type="entry name" value="Bax1-I"/>
    <property type="match status" value="1"/>
</dbReference>
<feature type="transmembrane region" description="Helical" evidence="6">
    <location>
        <begin position="259"/>
        <end position="279"/>
    </location>
</feature>
<evidence type="ECO:0000256" key="1">
    <source>
        <dbReference type="ARBA" id="ARBA00004141"/>
    </source>
</evidence>
<evidence type="ECO:0000256" key="7">
    <source>
        <dbReference type="SAM" id="MobiDB-lite"/>
    </source>
</evidence>
<evidence type="ECO:0000256" key="4">
    <source>
        <dbReference type="ARBA" id="ARBA00022989"/>
    </source>
</evidence>
<evidence type="ECO:0000313" key="9">
    <source>
        <dbReference type="Proteomes" id="UP000325415"/>
    </source>
</evidence>
<dbReference type="PANTHER" id="PTHR23291:SF50">
    <property type="entry name" value="PROTEIN LIFEGUARD 4"/>
    <property type="match status" value="1"/>
</dbReference>
<keyword evidence="5 6" id="KW-0472">Membrane</keyword>
<feature type="transmembrane region" description="Helical" evidence="6">
    <location>
        <begin position="101"/>
        <end position="125"/>
    </location>
</feature>
<feature type="transmembrane region" description="Helical" evidence="6">
    <location>
        <begin position="137"/>
        <end position="158"/>
    </location>
</feature>
<evidence type="ECO:0000256" key="6">
    <source>
        <dbReference type="RuleBase" id="RU004379"/>
    </source>
</evidence>
<dbReference type="RefSeq" id="WP_152580767.1">
    <property type="nucleotide sequence ID" value="NZ_QDAG01000005.1"/>
</dbReference>
<dbReference type="PANTHER" id="PTHR23291">
    <property type="entry name" value="BAX INHIBITOR-RELATED"/>
    <property type="match status" value="1"/>
</dbReference>
<dbReference type="AlphaFoldDB" id="A0A5N6S4F5"/>
<protein>
    <submittedName>
        <fullName evidence="8">BAX inhibitor (BI)-1/YccA family protein</fullName>
    </submittedName>
</protein>
<dbReference type="GO" id="GO:0005886">
    <property type="term" value="C:plasma membrane"/>
    <property type="evidence" value="ECO:0007669"/>
    <property type="project" value="TreeGrafter"/>
</dbReference>
<dbReference type="CDD" id="cd10432">
    <property type="entry name" value="BI-1-like_bacterial"/>
    <property type="match status" value="1"/>
</dbReference>
<dbReference type="InterPro" id="IPR006214">
    <property type="entry name" value="Bax_inhibitor_1-related"/>
</dbReference>